<gene>
    <name evidence="2" type="ORF">ACFSE6_13590</name>
</gene>
<accession>A0ABW4L9U7</accession>
<feature type="compositionally biased region" description="Basic and acidic residues" evidence="1">
    <location>
        <begin position="1"/>
        <end position="18"/>
    </location>
</feature>
<protein>
    <submittedName>
        <fullName evidence="2">Uncharacterized protein</fullName>
    </submittedName>
</protein>
<proteinExistence type="predicted"/>
<organism evidence="2 3">
    <name type="scientific">Georgenia deserti</name>
    <dbReference type="NCBI Taxonomy" id="2093781"/>
    <lineage>
        <taxon>Bacteria</taxon>
        <taxon>Bacillati</taxon>
        <taxon>Actinomycetota</taxon>
        <taxon>Actinomycetes</taxon>
        <taxon>Micrococcales</taxon>
        <taxon>Bogoriellaceae</taxon>
        <taxon>Georgenia</taxon>
    </lineage>
</organism>
<evidence type="ECO:0000313" key="3">
    <source>
        <dbReference type="Proteomes" id="UP001597277"/>
    </source>
</evidence>
<dbReference type="RefSeq" id="WP_388008030.1">
    <property type="nucleotide sequence ID" value="NZ_JBHUEE010000007.1"/>
</dbReference>
<keyword evidence="3" id="KW-1185">Reference proteome</keyword>
<reference evidence="3" key="1">
    <citation type="journal article" date="2019" name="Int. J. Syst. Evol. Microbiol.">
        <title>The Global Catalogue of Microorganisms (GCM) 10K type strain sequencing project: providing services to taxonomists for standard genome sequencing and annotation.</title>
        <authorList>
            <consortium name="The Broad Institute Genomics Platform"/>
            <consortium name="The Broad Institute Genome Sequencing Center for Infectious Disease"/>
            <person name="Wu L."/>
            <person name="Ma J."/>
        </authorList>
    </citation>
    <scope>NUCLEOTIDE SEQUENCE [LARGE SCALE GENOMIC DNA]</scope>
    <source>
        <strain evidence="3">JCM 17130</strain>
    </source>
</reference>
<feature type="compositionally biased region" description="Basic and acidic residues" evidence="1">
    <location>
        <begin position="45"/>
        <end position="72"/>
    </location>
</feature>
<feature type="compositionally biased region" description="Basic and acidic residues" evidence="1">
    <location>
        <begin position="85"/>
        <end position="107"/>
    </location>
</feature>
<evidence type="ECO:0000256" key="1">
    <source>
        <dbReference type="SAM" id="MobiDB-lite"/>
    </source>
</evidence>
<sequence length="150" mass="16182">MNKERATSEHREAEEVHGITRVSTSGTILIVVVRVGDVGEDEPGERDRNDVTPDEGGDHHHSDRDLEHHGVMEEVLVDGPVRPGGKTDRVETAPGPDADHRCGADQHADDDDSMARPTRACSGQATFIIALVVHRHVESILPGVVRGPVA</sequence>
<name>A0ABW4L9U7_9MICO</name>
<feature type="region of interest" description="Disordered" evidence="1">
    <location>
        <begin position="1"/>
        <end position="117"/>
    </location>
</feature>
<evidence type="ECO:0000313" key="2">
    <source>
        <dbReference type="EMBL" id="MFD1718874.1"/>
    </source>
</evidence>
<dbReference type="EMBL" id="JBHUEE010000007">
    <property type="protein sequence ID" value="MFD1718874.1"/>
    <property type="molecule type" value="Genomic_DNA"/>
</dbReference>
<dbReference type="Proteomes" id="UP001597277">
    <property type="component" value="Unassembled WGS sequence"/>
</dbReference>
<comment type="caution">
    <text evidence="2">The sequence shown here is derived from an EMBL/GenBank/DDBJ whole genome shotgun (WGS) entry which is preliminary data.</text>
</comment>